<dbReference type="STRING" id="36166.T1GSB5"/>
<proteinExistence type="inferred from homology"/>
<dbReference type="InterPro" id="IPR001604">
    <property type="entry name" value="Endo_G_ENPP1-like_dom"/>
</dbReference>
<feature type="binding site" evidence="4">
    <location>
        <position position="87"/>
    </location>
    <ligand>
        <name>Mg(2+)</name>
        <dbReference type="ChEBI" id="CHEBI:18420"/>
        <note>catalytic</note>
    </ligand>
</feature>
<dbReference type="InterPro" id="IPR044925">
    <property type="entry name" value="His-Me_finger_sf"/>
</dbReference>
<dbReference type="Pfam" id="PF01223">
    <property type="entry name" value="Endonuclease_NS"/>
    <property type="match status" value="1"/>
</dbReference>
<dbReference type="SUPFAM" id="SSF54060">
    <property type="entry name" value="His-Me finger endonucleases"/>
    <property type="match status" value="1"/>
</dbReference>
<dbReference type="GO" id="GO:0005743">
    <property type="term" value="C:mitochondrial inner membrane"/>
    <property type="evidence" value="ECO:0007669"/>
    <property type="project" value="TreeGrafter"/>
</dbReference>
<evidence type="ECO:0000256" key="1">
    <source>
        <dbReference type="ARBA" id="ARBA00010052"/>
    </source>
</evidence>
<dbReference type="Proteomes" id="UP000015102">
    <property type="component" value="Unassembled WGS sequence"/>
</dbReference>
<accession>T1GSB5</accession>
<dbReference type="GO" id="GO:0046872">
    <property type="term" value="F:metal ion binding"/>
    <property type="evidence" value="ECO:0007669"/>
    <property type="project" value="UniProtKB-KW"/>
</dbReference>
<name>T1GSB5_MEGSC</name>
<evidence type="ECO:0000256" key="4">
    <source>
        <dbReference type="PIRSR" id="PIRSR640255-2"/>
    </source>
</evidence>
<evidence type="ECO:0000256" key="2">
    <source>
        <dbReference type="ARBA" id="ARBA00022722"/>
    </source>
</evidence>
<dbReference type="Gene3D" id="3.40.570.10">
    <property type="entry name" value="Extracellular Endonuclease, subunit A"/>
    <property type="match status" value="1"/>
</dbReference>
<dbReference type="EMBL" id="CAQQ02161523">
    <property type="status" value="NOT_ANNOTATED_CDS"/>
    <property type="molecule type" value="Genomic_DNA"/>
</dbReference>
<dbReference type="HOGENOM" id="CLU_048495_0_1_1"/>
<dbReference type="GO" id="GO:0006309">
    <property type="term" value="P:apoptotic DNA fragmentation"/>
    <property type="evidence" value="ECO:0007669"/>
    <property type="project" value="TreeGrafter"/>
</dbReference>
<keyword evidence="3" id="KW-0378">Hydrolase</keyword>
<dbReference type="GO" id="GO:0005634">
    <property type="term" value="C:nucleus"/>
    <property type="evidence" value="ECO:0007669"/>
    <property type="project" value="TreeGrafter"/>
</dbReference>
<dbReference type="EnsemblMetazoa" id="MESCA006568-RA">
    <property type="protein sequence ID" value="MESCA006568-PA"/>
    <property type="gene ID" value="MESCA006568"/>
</dbReference>
<dbReference type="GO" id="GO:0000014">
    <property type="term" value="F:single-stranded DNA endodeoxyribonuclease activity"/>
    <property type="evidence" value="ECO:0007669"/>
    <property type="project" value="TreeGrafter"/>
</dbReference>
<evidence type="ECO:0000259" key="5">
    <source>
        <dbReference type="SMART" id="SM00892"/>
    </source>
</evidence>
<sequence>MQRETSDYYQKCARSVKFQTAGFFEDNVDRLYSFNSQKSVISKSLGVAETKYFDKESNLFLSRGHLAGKAIGDISICERAPQWQTFNGGNWNSLENNIRALSLRHTVPLEFYSGTIGISSLPNSKNVSQEIYLHDTKTEKKIPVPKLYFRVILEQEQSSKRRKGVVVIGVNNPYANPSEIRNSYKICEPNVIDKLSWLDSLKGDLKNNQKGYLYACEVKDFVKNVKFLPPITNVDQLLI</sequence>
<evidence type="ECO:0000313" key="7">
    <source>
        <dbReference type="Proteomes" id="UP000015102"/>
    </source>
</evidence>
<dbReference type="AlphaFoldDB" id="T1GSB5"/>
<dbReference type="InterPro" id="IPR044929">
    <property type="entry name" value="DNA/RNA_non-sp_Endonuclease_sf"/>
</dbReference>
<dbReference type="OMA" id="CERAPQW"/>
<evidence type="ECO:0000256" key="3">
    <source>
        <dbReference type="ARBA" id="ARBA00022759"/>
    </source>
</evidence>
<evidence type="ECO:0000313" key="6">
    <source>
        <dbReference type="EnsemblMetazoa" id="MESCA006568-PA"/>
    </source>
</evidence>
<reference evidence="7" key="1">
    <citation type="submission" date="2013-02" db="EMBL/GenBank/DDBJ databases">
        <authorList>
            <person name="Hughes D."/>
        </authorList>
    </citation>
    <scope>NUCLEOTIDE SEQUENCE</scope>
    <source>
        <strain>Durham</strain>
        <strain evidence="7">NC isolate 2 -- Noor lab</strain>
    </source>
</reference>
<dbReference type="SMART" id="SM00892">
    <property type="entry name" value="Endonuclease_NS"/>
    <property type="match status" value="1"/>
</dbReference>
<keyword evidence="3" id="KW-0255">Endonuclease</keyword>
<dbReference type="InterPro" id="IPR040255">
    <property type="entry name" value="Non-specific_endonuclease"/>
</dbReference>
<dbReference type="PANTHER" id="PTHR13966:SF19">
    <property type="entry name" value="NUCLEASE EXOG, MITOCHONDRIAL"/>
    <property type="match status" value="1"/>
</dbReference>
<dbReference type="GO" id="GO:0004521">
    <property type="term" value="F:RNA endonuclease activity"/>
    <property type="evidence" value="ECO:0007669"/>
    <property type="project" value="TreeGrafter"/>
</dbReference>
<organism evidence="6 7">
    <name type="scientific">Megaselia scalaris</name>
    <name type="common">Humpbacked fly</name>
    <name type="synonym">Phora scalaris</name>
    <dbReference type="NCBI Taxonomy" id="36166"/>
    <lineage>
        <taxon>Eukaryota</taxon>
        <taxon>Metazoa</taxon>
        <taxon>Ecdysozoa</taxon>
        <taxon>Arthropoda</taxon>
        <taxon>Hexapoda</taxon>
        <taxon>Insecta</taxon>
        <taxon>Pterygota</taxon>
        <taxon>Neoptera</taxon>
        <taxon>Endopterygota</taxon>
        <taxon>Diptera</taxon>
        <taxon>Brachycera</taxon>
        <taxon>Muscomorpha</taxon>
        <taxon>Platypezoidea</taxon>
        <taxon>Phoridae</taxon>
        <taxon>Megaseliini</taxon>
        <taxon>Megaselia</taxon>
    </lineage>
</organism>
<dbReference type="PANTHER" id="PTHR13966">
    <property type="entry name" value="ENDONUCLEASE RELATED"/>
    <property type="match status" value="1"/>
</dbReference>
<dbReference type="EMBL" id="CAQQ02161524">
    <property type="status" value="NOT_ANNOTATED_CDS"/>
    <property type="molecule type" value="Genomic_DNA"/>
</dbReference>
<keyword evidence="2" id="KW-0540">Nuclease</keyword>
<feature type="domain" description="DNA/RNA non-specific endonuclease/pyrophosphatase/phosphodiesterase" evidence="5">
    <location>
        <begin position="2"/>
        <end position="221"/>
    </location>
</feature>
<keyword evidence="7" id="KW-1185">Reference proteome</keyword>
<comment type="similarity">
    <text evidence="1">Belongs to the DNA/RNA non-specific endonuclease family.</text>
</comment>
<dbReference type="GO" id="GO:0003676">
    <property type="term" value="F:nucleic acid binding"/>
    <property type="evidence" value="ECO:0007669"/>
    <property type="project" value="InterPro"/>
</dbReference>
<reference evidence="6" key="2">
    <citation type="submission" date="2015-06" db="UniProtKB">
        <authorList>
            <consortium name="EnsemblMetazoa"/>
        </authorList>
    </citation>
    <scope>IDENTIFICATION</scope>
</reference>
<keyword evidence="4" id="KW-0479">Metal-binding</keyword>
<protein>
    <recommendedName>
        <fullName evidence="5">DNA/RNA non-specific endonuclease/pyrophosphatase/phosphodiesterase domain-containing protein</fullName>
    </recommendedName>
</protein>